<keyword evidence="3" id="KW-1185">Reference proteome</keyword>
<reference evidence="2 3" key="1">
    <citation type="submission" date="2020-03" db="EMBL/GenBank/DDBJ databases">
        <title>Roseomonas selenitidurans sp. nov. isolated from soil.</title>
        <authorList>
            <person name="Liu H."/>
        </authorList>
    </citation>
    <scope>NUCLEOTIDE SEQUENCE [LARGE SCALE GENOMIC DNA]</scope>
    <source>
        <strain evidence="2 3">JCM 15073</strain>
    </source>
</reference>
<accession>A0ABX1EYS5</accession>
<evidence type="ECO:0000313" key="3">
    <source>
        <dbReference type="Proteomes" id="UP000765160"/>
    </source>
</evidence>
<dbReference type="EMBL" id="JAAVTX010000003">
    <property type="protein sequence ID" value="NKE45237.1"/>
    <property type="molecule type" value="Genomic_DNA"/>
</dbReference>
<sequence>MRLASADTTDALTDARRLSAEFGEALANHAAMVLWAQRQLGGTERDARRFLDAYIRANHLAPMLPLDEPILRTDWTARLGDRRAEAAYRAFFREELARLGSAATLQRQYLPRLLPGIAASALHALMRLAYAQDSGSVAEVAEALGYWAATYLPLGEGIGAAPVTDQPAAVLLRVAEQPTLRALEFDDGLLWHAMRRTAAMPAFAPVHDWLAVRPDTIRRMAQDSLMVFAATGEFCALHAVSGTHWLRLVLPVLEPVDQDRAIRFFWQAIASVYPKMRFPLPLTEAEAESQRALPVPGWPAIAAAACASDEEHDVSLVYSARCEEAQWGDPLYRVVAARRVGLLPAWKG</sequence>
<dbReference type="Proteomes" id="UP000765160">
    <property type="component" value="Unassembled WGS sequence"/>
</dbReference>
<dbReference type="RefSeq" id="WP_168049701.1">
    <property type="nucleotide sequence ID" value="NZ_JAATJR010000003.1"/>
</dbReference>
<evidence type="ECO:0000313" key="2">
    <source>
        <dbReference type="EMBL" id="NKE45237.1"/>
    </source>
</evidence>
<name>A0ABX1EYS5_9PROT</name>
<dbReference type="InterPro" id="IPR025337">
    <property type="entry name" value="Questin_oxidase-like"/>
</dbReference>
<evidence type="ECO:0000256" key="1">
    <source>
        <dbReference type="ARBA" id="ARBA00023002"/>
    </source>
</evidence>
<comment type="caution">
    <text evidence="2">The sequence shown here is derived from an EMBL/GenBank/DDBJ whole genome shotgun (WGS) entry which is preliminary data.</text>
</comment>
<dbReference type="PANTHER" id="PTHR35870">
    <property type="entry name" value="PROTEIN, PUTATIVE (AFU_ORTHOLOGUE AFUA_5G03330)-RELATED"/>
    <property type="match status" value="1"/>
</dbReference>
<protein>
    <submittedName>
        <fullName evidence="2">Questin oxidase family protein</fullName>
    </submittedName>
</protein>
<keyword evidence="1" id="KW-0560">Oxidoreductase</keyword>
<gene>
    <name evidence="2" type="ORF">HB662_10640</name>
</gene>
<proteinExistence type="predicted"/>
<dbReference type="PANTHER" id="PTHR35870:SF1">
    <property type="entry name" value="PROTEIN, PUTATIVE (AFU_ORTHOLOGUE AFUA_5G03330)-RELATED"/>
    <property type="match status" value="1"/>
</dbReference>
<organism evidence="2 3">
    <name type="scientific">Falsiroseomonas frigidaquae</name>
    <dbReference type="NCBI Taxonomy" id="487318"/>
    <lineage>
        <taxon>Bacteria</taxon>
        <taxon>Pseudomonadati</taxon>
        <taxon>Pseudomonadota</taxon>
        <taxon>Alphaproteobacteria</taxon>
        <taxon>Acetobacterales</taxon>
        <taxon>Roseomonadaceae</taxon>
        <taxon>Falsiroseomonas</taxon>
    </lineage>
</organism>
<dbReference type="Pfam" id="PF14027">
    <property type="entry name" value="Questin_oxidase"/>
    <property type="match status" value="1"/>
</dbReference>